<comment type="subcellular location">
    <subcellularLocation>
        <location evidence="1 7">Cell membrane</location>
        <topology evidence="1 7">Multi-pass membrane protein</topology>
    </subcellularLocation>
</comment>
<gene>
    <name evidence="9" type="ORF">BDK89_3647</name>
</gene>
<dbReference type="OrthoDB" id="3531748at2"/>
<dbReference type="Pfam" id="PF00528">
    <property type="entry name" value="BPD_transp_1"/>
    <property type="match status" value="1"/>
</dbReference>
<feature type="transmembrane region" description="Helical" evidence="7">
    <location>
        <begin position="262"/>
        <end position="280"/>
    </location>
</feature>
<dbReference type="SUPFAM" id="SSF161098">
    <property type="entry name" value="MetI-like"/>
    <property type="match status" value="1"/>
</dbReference>
<dbReference type="InterPro" id="IPR000515">
    <property type="entry name" value="MetI-like"/>
</dbReference>
<feature type="transmembrane region" description="Helical" evidence="7">
    <location>
        <begin position="127"/>
        <end position="147"/>
    </location>
</feature>
<organism evidence="9 10">
    <name type="scientific">Ilumatobacter fluminis</name>
    <dbReference type="NCBI Taxonomy" id="467091"/>
    <lineage>
        <taxon>Bacteria</taxon>
        <taxon>Bacillati</taxon>
        <taxon>Actinomycetota</taxon>
        <taxon>Acidimicrobiia</taxon>
        <taxon>Acidimicrobiales</taxon>
        <taxon>Ilumatobacteraceae</taxon>
        <taxon>Ilumatobacter</taxon>
    </lineage>
</organism>
<dbReference type="CDD" id="cd06261">
    <property type="entry name" value="TM_PBP2"/>
    <property type="match status" value="1"/>
</dbReference>
<feature type="transmembrane region" description="Helical" evidence="7">
    <location>
        <begin position="28"/>
        <end position="50"/>
    </location>
</feature>
<name>A0A4R7I5Q5_9ACTN</name>
<keyword evidence="4 7" id="KW-0812">Transmembrane</keyword>
<dbReference type="InterPro" id="IPR035906">
    <property type="entry name" value="MetI-like_sf"/>
</dbReference>
<evidence type="ECO:0000256" key="2">
    <source>
        <dbReference type="ARBA" id="ARBA00022448"/>
    </source>
</evidence>
<reference evidence="9 10" key="1">
    <citation type="submission" date="2019-03" db="EMBL/GenBank/DDBJ databases">
        <title>Sequencing the genomes of 1000 actinobacteria strains.</title>
        <authorList>
            <person name="Klenk H.-P."/>
        </authorList>
    </citation>
    <scope>NUCLEOTIDE SEQUENCE [LARGE SCALE GENOMIC DNA]</scope>
    <source>
        <strain evidence="9 10">DSM 18936</strain>
    </source>
</reference>
<evidence type="ECO:0000256" key="1">
    <source>
        <dbReference type="ARBA" id="ARBA00004651"/>
    </source>
</evidence>
<keyword evidence="6 7" id="KW-0472">Membrane</keyword>
<dbReference type="InterPro" id="IPR050366">
    <property type="entry name" value="BP-dependent_transpt_permease"/>
</dbReference>
<dbReference type="Proteomes" id="UP000294558">
    <property type="component" value="Unassembled WGS sequence"/>
</dbReference>
<dbReference type="Gene3D" id="1.10.3720.10">
    <property type="entry name" value="MetI-like"/>
    <property type="match status" value="1"/>
</dbReference>
<dbReference type="GO" id="GO:0005886">
    <property type="term" value="C:plasma membrane"/>
    <property type="evidence" value="ECO:0007669"/>
    <property type="project" value="UniProtKB-SubCell"/>
</dbReference>
<keyword evidence="3" id="KW-1003">Cell membrane</keyword>
<dbReference type="PROSITE" id="PS50928">
    <property type="entry name" value="ABC_TM1"/>
    <property type="match status" value="1"/>
</dbReference>
<keyword evidence="5 7" id="KW-1133">Transmembrane helix</keyword>
<dbReference type="AlphaFoldDB" id="A0A4R7I5Q5"/>
<evidence type="ECO:0000313" key="10">
    <source>
        <dbReference type="Proteomes" id="UP000294558"/>
    </source>
</evidence>
<comment type="similarity">
    <text evidence="7">Belongs to the binding-protein-dependent transport system permease family.</text>
</comment>
<dbReference type="GO" id="GO:0055085">
    <property type="term" value="P:transmembrane transport"/>
    <property type="evidence" value="ECO:0007669"/>
    <property type="project" value="InterPro"/>
</dbReference>
<sequence length="294" mass="31960">MSNVSAEMAVKSARAHDVTDEAKKQRNWLFIAATAWLILVAAVVILGEWLPFVTDPNEKNASAIRQGPSWDHWFGTASFGQDVFSRVVVGGRISLFVGAMVTLIGIVIGGLLGLLAGYLRGWTDSTVRLIISVTLSIPALLLVIFLVTINDQSLWSVIIAVSLLAIPSLARIVRASTLQVAERDFVKAAQVLGVKKGSILWREVLPNVMPTLISFAFLTFGIILVVESSLSFLQLSVKPPAITWGSIIAEGRIKFDETPHMVFLPGLVLFLTVLSLNVVGDQLLKRFDIKESGL</sequence>
<evidence type="ECO:0000259" key="8">
    <source>
        <dbReference type="PROSITE" id="PS50928"/>
    </source>
</evidence>
<feature type="transmembrane region" description="Helical" evidence="7">
    <location>
        <begin position="204"/>
        <end position="226"/>
    </location>
</feature>
<dbReference type="RefSeq" id="WP_133870278.1">
    <property type="nucleotide sequence ID" value="NZ_JAVJPS010000044.1"/>
</dbReference>
<feature type="transmembrane region" description="Helical" evidence="7">
    <location>
        <begin position="153"/>
        <end position="173"/>
    </location>
</feature>
<evidence type="ECO:0000256" key="5">
    <source>
        <dbReference type="ARBA" id="ARBA00022989"/>
    </source>
</evidence>
<evidence type="ECO:0000256" key="7">
    <source>
        <dbReference type="RuleBase" id="RU363032"/>
    </source>
</evidence>
<feature type="transmembrane region" description="Helical" evidence="7">
    <location>
        <begin position="93"/>
        <end position="115"/>
    </location>
</feature>
<dbReference type="PANTHER" id="PTHR43386:SF6">
    <property type="entry name" value="ABC TRANSPORTER PERMEASE PROTEIN"/>
    <property type="match status" value="1"/>
</dbReference>
<evidence type="ECO:0000256" key="4">
    <source>
        <dbReference type="ARBA" id="ARBA00022692"/>
    </source>
</evidence>
<dbReference type="EMBL" id="SOAU01000001">
    <property type="protein sequence ID" value="TDT18033.1"/>
    <property type="molecule type" value="Genomic_DNA"/>
</dbReference>
<protein>
    <submittedName>
        <fullName evidence="9">Peptide/nickel transport system permease protein</fullName>
    </submittedName>
</protein>
<keyword evidence="10" id="KW-1185">Reference proteome</keyword>
<accession>A0A4R7I5Q5</accession>
<dbReference type="PANTHER" id="PTHR43386">
    <property type="entry name" value="OLIGOPEPTIDE TRANSPORT SYSTEM PERMEASE PROTEIN APPC"/>
    <property type="match status" value="1"/>
</dbReference>
<evidence type="ECO:0000313" key="9">
    <source>
        <dbReference type="EMBL" id="TDT18033.1"/>
    </source>
</evidence>
<feature type="domain" description="ABC transmembrane type-1" evidence="8">
    <location>
        <begin position="91"/>
        <end position="280"/>
    </location>
</feature>
<evidence type="ECO:0000256" key="6">
    <source>
        <dbReference type="ARBA" id="ARBA00023136"/>
    </source>
</evidence>
<comment type="caution">
    <text evidence="9">The sequence shown here is derived from an EMBL/GenBank/DDBJ whole genome shotgun (WGS) entry which is preliminary data.</text>
</comment>
<evidence type="ECO:0000256" key="3">
    <source>
        <dbReference type="ARBA" id="ARBA00022475"/>
    </source>
</evidence>
<keyword evidence="2 7" id="KW-0813">Transport</keyword>
<proteinExistence type="inferred from homology"/>